<dbReference type="PANTHER" id="PTHR43179">
    <property type="entry name" value="RHAMNOSYLTRANSFERASE WBBL"/>
    <property type="match status" value="1"/>
</dbReference>
<keyword evidence="2 5" id="KW-0328">Glycosyltransferase</keyword>
<dbReference type="GO" id="GO:0016757">
    <property type="term" value="F:glycosyltransferase activity"/>
    <property type="evidence" value="ECO:0007669"/>
    <property type="project" value="UniProtKB-KW"/>
</dbReference>
<gene>
    <name evidence="5" type="ORF">ACFSTG_08470</name>
</gene>
<dbReference type="CDD" id="cd00761">
    <property type="entry name" value="Glyco_tranf_GTA_type"/>
    <property type="match status" value="1"/>
</dbReference>
<comment type="similarity">
    <text evidence="1">Belongs to the glycosyltransferase 2 family.</text>
</comment>
<evidence type="ECO:0000313" key="5">
    <source>
        <dbReference type="EMBL" id="MFD2517923.1"/>
    </source>
</evidence>
<evidence type="ECO:0000313" key="6">
    <source>
        <dbReference type="Proteomes" id="UP001597468"/>
    </source>
</evidence>
<dbReference type="SUPFAM" id="SSF53448">
    <property type="entry name" value="Nucleotide-diphospho-sugar transferases"/>
    <property type="match status" value="1"/>
</dbReference>
<name>A0ABW5IY93_9FLAO</name>
<dbReference type="InterPro" id="IPR029044">
    <property type="entry name" value="Nucleotide-diphossugar_trans"/>
</dbReference>
<dbReference type="RefSeq" id="WP_380751060.1">
    <property type="nucleotide sequence ID" value="NZ_JBHULT010000008.1"/>
</dbReference>
<dbReference type="PANTHER" id="PTHR43179:SF12">
    <property type="entry name" value="GALACTOFURANOSYLTRANSFERASE GLFT2"/>
    <property type="match status" value="1"/>
</dbReference>
<dbReference type="InterPro" id="IPR001173">
    <property type="entry name" value="Glyco_trans_2-like"/>
</dbReference>
<proteinExistence type="inferred from homology"/>
<accession>A0ABW5IY93</accession>
<evidence type="ECO:0000256" key="2">
    <source>
        <dbReference type="ARBA" id="ARBA00022676"/>
    </source>
</evidence>
<protein>
    <submittedName>
        <fullName evidence="5">Glycosyltransferase family 2 protein</fullName>
        <ecNumber evidence="5">2.4.-.-</ecNumber>
    </submittedName>
</protein>
<keyword evidence="3 5" id="KW-0808">Transferase</keyword>
<dbReference type="EMBL" id="JBHULT010000008">
    <property type="protein sequence ID" value="MFD2517923.1"/>
    <property type="molecule type" value="Genomic_DNA"/>
</dbReference>
<reference evidence="6" key="1">
    <citation type="journal article" date="2019" name="Int. J. Syst. Evol. Microbiol.">
        <title>The Global Catalogue of Microorganisms (GCM) 10K type strain sequencing project: providing services to taxonomists for standard genome sequencing and annotation.</title>
        <authorList>
            <consortium name="The Broad Institute Genomics Platform"/>
            <consortium name="The Broad Institute Genome Sequencing Center for Infectious Disease"/>
            <person name="Wu L."/>
            <person name="Ma J."/>
        </authorList>
    </citation>
    <scope>NUCLEOTIDE SEQUENCE [LARGE SCALE GENOMIC DNA]</scope>
    <source>
        <strain evidence="6">KCTC 42585</strain>
    </source>
</reference>
<feature type="domain" description="Glycosyltransferase 2-like" evidence="4">
    <location>
        <begin position="245"/>
        <end position="373"/>
    </location>
</feature>
<comment type="caution">
    <text evidence="5">The sequence shown here is derived from an EMBL/GenBank/DDBJ whole genome shotgun (WGS) entry which is preliminary data.</text>
</comment>
<keyword evidence="6" id="KW-1185">Reference proteome</keyword>
<organism evidence="5 6">
    <name type="scientific">Salinimicrobium flavum</name>
    <dbReference type="NCBI Taxonomy" id="1737065"/>
    <lineage>
        <taxon>Bacteria</taxon>
        <taxon>Pseudomonadati</taxon>
        <taxon>Bacteroidota</taxon>
        <taxon>Flavobacteriia</taxon>
        <taxon>Flavobacteriales</taxon>
        <taxon>Flavobacteriaceae</taxon>
        <taxon>Salinimicrobium</taxon>
    </lineage>
</organism>
<dbReference type="Gene3D" id="3.90.550.10">
    <property type="entry name" value="Spore Coat Polysaccharide Biosynthesis Protein SpsA, Chain A"/>
    <property type="match status" value="1"/>
</dbReference>
<evidence type="ECO:0000259" key="4">
    <source>
        <dbReference type="Pfam" id="PF00535"/>
    </source>
</evidence>
<dbReference type="Proteomes" id="UP001597468">
    <property type="component" value="Unassembled WGS sequence"/>
</dbReference>
<dbReference type="EC" id="2.4.-.-" evidence="5"/>
<sequence>MILLVHSNGEILEQALIGEEKLEFGSSSYISVLWKVALEFPEELICWVEKSFLEDINFQKLDEIFHHDLIMASYPINSIYFSDEIGYIDQLPFININREVQYGTWQMSSDVGGIKGEVILKFREIFGHIDDLGFLLNSIAKLGQQNGLFCYSEPLLIKDCCHSDRPVEVRSKASKRDLFSFVYSHYKIVRLWLLFWCFVKYEKSFPGGSLITAFFKKKFFKKDVDLSDICVKSEKLNKHGESIDVIIPTLGRRDYLLTVLEDLKSQTLLPQKVIVVEQNPDPNSQTDIPEIEKQPWPFKLVHHFTHQTGACNARNVALEEVNADWVFFADDDNRMEEDILQKSIQEIKKYGLDLLTLNYRQKGESLVFDKLKQWGTFGAGNSIVAGKFASKLRFDIAFEYGYAEDKDYGMQLRNSGCDIIYHPALQILHLKAPRGGFREITAAPWVEDKPKPSPTLMIYLKKYYTQEQLKGFKAELFFRYYFSQQIKNPVTYLKTMRKRWLISEKWAEKILKKTLATVPKTSV</sequence>
<dbReference type="Pfam" id="PF00535">
    <property type="entry name" value="Glycos_transf_2"/>
    <property type="match status" value="1"/>
</dbReference>
<evidence type="ECO:0000256" key="3">
    <source>
        <dbReference type="ARBA" id="ARBA00022679"/>
    </source>
</evidence>
<evidence type="ECO:0000256" key="1">
    <source>
        <dbReference type="ARBA" id="ARBA00006739"/>
    </source>
</evidence>